<evidence type="ECO:0000256" key="1">
    <source>
        <dbReference type="SAM" id="Coils"/>
    </source>
</evidence>
<evidence type="ECO:0000313" key="4">
    <source>
        <dbReference type="Proteomes" id="UP001642484"/>
    </source>
</evidence>
<proteinExistence type="predicted"/>
<evidence type="ECO:0000256" key="2">
    <source>
        <dbReference type="SAM" id="MobiDB-lite"/>
    </source>
</evidence>
<keyword evidence="4" id="KW-1185">Reference proteome</keyword>
<sequence>MPAWVRNEEERSQLLTALRSTPPPEPVRGSKKKKEEKPQPTVDRKLALLKLRDVASSSLREVLWQDSEVREILLAGLDETQPELARVLSLGVLVHLTTSRKNCSELLKNEQVRLSLSQLQSEGQPQEVQEKALLALVALAIPAFQDCQEISEDLRDVLGKAAARNRDNAQRLLVFRALWSVSTVCDSPELFFGNDKIWESLLQSLQQEEDLDVRESGLGLLSALANQQTTAHFLWGDVDDEDDPQGERVREDIFANTLRSQPARIRGRALAVLAGIVRDPQKRPSVWNYVSTASVSEDTEMSKGHEVDLGARRPRSTSSDASGRRERKGSDASATSKKSAEEQEAAERATMKDSIMAAAARTELPSVRSPALRILLELSWDETLKMSLIENNIPELLLDAWPDQRLGLKERKLCKHGHRRLVDWNKARIAEELRIERENERREQDAMQFEEDFQVMVRETPEMGQADHESHQFEDWSKRDREKTAMMKEDQSSKEFNKYLRFLLEHDRQSMESEDRRARLVREEEEAQAFAEKVRAAREQATTAAEEAAQAMKRVGGDAVLQARDAAVAAAAAAAKAKMPPRLQALFAAAEAAATGARAKEPLTQKGQLDEACKAALQVADRYSMTVEEKTAIAAEAAAAAATWTSGEERGKIARSFALATAASLGMSAEAQQEAAGAAYAAATEDIDLDVGRSSGYP</sequence>
<reference evidence="3 4" key="1">
    <citation type="submission" date="2024-02" db="EMBL/GenBank/DDBJ databases">
        <authorList>
            <person name="Chen Y."/>
            <person name="Shah S."/>
            <person name="Dougan E. K."/>
            <person name="Thang M."/>
            <person name="Chan C."/>
        </authorList>
    </citation>
    <scope>NUCLEOTIDE SEQUENCE [LARGE SCALE GENOMIC DNA]</scope>
</reference>
<dbReference type="Gene3D" id="1.25.10.10">
    <property type="entry name" value="Leucine-rich Repeat Variant"/>
    <property type="match status" value="1"/>
</dbReference>
<gene>
    <name evidence="3" type="ORF">CCMP2556_LOCUS5008</name>
</gene>
<feature type="compositionally biased region" description="Basic and acidic residues" evidence="2">
    <location>
        <begin position="1"/>
        <end position="12"/>
    </location>
</feature>
<feature type="coiled-coil region" evidence="1">
    <location>
        <begin position="520"/>
        <end position="554"/>
    </location>
</feature>
<dbReference type="EMBL" id="CAXAMN010002113">
    <property type="protein sequence ID" value="CAK8997824.1"/>
    <property type="molecule type" value="Genomic_DNA"/>
</dbReference>
<feature type="compositionally biased region" description="Basic and acidic residues" evidence="2">
    <location>
        <begin position="338"/>
        <end position="349"/>
    </location>
</feature>
<feature type="region of interest" description="Disordered" evidence="2">
    <location>
        <begin position="297"/>
        <end position="349"/>
    </location>
</feature>
<accession>A0ABP0I929</accession>
<dbReference type="SUPFAM" id="SSF48371">
    <property type="entry name" value="ARM repeat"/>
    <property type="match status" value="1"/>
</dbReference>
<name>A0ABP0I929_9DINO</name>
<dbReference type="Proteomes" id="UP001642484">
    <property type="component" value="Unassembled WGS sequence"/>
</dbReference>
<feature type="compositionally biased region" description="Basic and acidic residues" evidence="2">
    <location>
        <begin position="300"/>
        <end position="311"/>
    </location>
</feature>
<dbReference type="InterPro" id="IPR011989">
    <property type="entry name" value="ARM-like"/>
</dbReference>
<organism evidence="3 4">
    <name type="scientific">Durusdinium trenchii</name>
    <dbReference type="NCBI Taxonomy" id="1381693"/>
    <lineage>
        <taxon>Eukaryota</taxon>
        <taxon>Sar</taxon>
        <taxon>Alveolata</taxon>
        <taxon>Dinophyceae</taxon>
        <taxon>Suessiales</taxon>
        <taxon>Symbiodiniaceae</taxon>
        <taxon>Durusdinium</taxon>
    </lineage>
</organism>
<dbReference type="InterPro" id="IPR016024">
    <property type="entry name" value="ARM-type_fold"/>
</dbReference>
<comment type="caution">
    <text evidence="3">The sequence shown here is derived from an EMBL/GenBank/DDBJ whole genome shotgun (WGS) entry which is preliminary data.</text>
</comment>
<evidence type="ECO:0000313" key="3">
    <source>
        <dbReference type="EMBL" id="CAK8997824.1"/>
    </source>
</evidence>
<protein>
    <submittedName>
        <fullName evidence="3">Uncharacterized protein</fullName>
    </submittedName>
</protein>
<feature type="region of interest" description="Disordered" evidence="2">
    <location>
        <begin position="1"/>
        <end position="41"/>
    </location>
</feature>
<keyword evidence="1" id="KW-0175">Coiled coil</keyword>